<evidence type="ECO:0000313" key="3">
    <source>
        <dbReference type="Proteomes" id="UP000078542"/>
    </source>
</evidence>
<keyword evidence="3" id="KW-1185">Reference proteome</keyword>
<feature type="domain" description="MADF" evidence="1">
    <location>
        <begin position="2"/>
        <end position="47"/>
    </location>
</feature>
<evidence type="ECO:0000259" key="1">
    <source>
        <dbReference type="Pfam" id="PF10545"/>
    </source>
</evidence>
<dbReference type="Pfam" id="PF10545">
    <property type="entry name" value="MADF_DNA_bdg"/>
    <property type="match status" value="1"/>
</dbReference>
<accession>A0A151IB44</accession>
<dbReference type="Proteomes" id="UP000078542">
    <property type="component" value="Unassembled WGS sequence"/>
</dbReference>
<dbReference type="InterPro" id="IPR006578">
    <property type="entry name" value="MADF-dom"/>
</dbReference>
<sequence>MVSHRFKNIKDTFSRNLKTMKESKRSGTATDNIYKPKWHMFERLMFLRKTCVQGNSVSNIPSMQLKTATSNSTVNSLQSCDVVMEDSICNDISSHDIYCDEASQVSDAMIFYVLFFTFETIIIVKLTSCN</sequence>
<reference evidence="2 3" key="1">
    <citation type="submission" date="2016-03" db="EMBL/GenBank/DDBJ databases">
        <title>Cyphomyrmex costatus WGS genome.</title>
        <authorList>
            <person name="Nygaard S."/>
            <person name="Hu H."/>
            <person name="Boomsma J."/>
            <person name="Zhang G."/>
        </authorList>
    </citation>
    <scope>NUCLEOTIDE SEQUENCE [LARGE SCALE GENOMIC DNA]</scope>
    <source>
        <strain evidence="2">MS0001</strain>
        <tissue evidence="2">Whole body</tissue>
    </source>
</reference>
<proteinExistence type="predicted"/>
<evidence type="ECO:0000313" key="2">
    <source>
        <dbReference type="EMBL" id="KYM96862.1"/>
    </source>
</evidence>
<gene>
    <name evidence="2" type="ORF">ALC62_12472</name>
</gene>
<protein>
    <recommendedName>
        <fullName evidence="1">MADF domain-containing protein</fullName>
    </recommendedName>
</protein>
<dbReference type="EMBL" id="KQ978127">
    <property type="protein sequence ID" value="KYM96862.1"/>
    <property type="molecule type" value="Genomic_DNA"/>
</dbReference>
<name>A0A151IB44_9HYME</name>
<dbReference type="AlphaFoldDB" id="A0A151IB44"/>
<organism evidence="2 3">
    <name type="scientific">Cyphomyrmex costatus</name>
    <dbReference type="NCBI Taxonomy" id="456900"/>
    <lineage>
        <taxon>Eukaryota</taxon>
        <taxon>Metazoa</taxon>
        <taxon>Ecdysozoa</taxon>
        <taxon>Arthropoda</taxon>
        <taxon>Hexapoda</taxon>
        <taxon>Insecta</taxon>
        <taxon>Pterygota</taxon>
        <taxon>Neoptera</taxon>
        <taxon>Endopterygota</taxon>
        <taxon>Hymenoptera</taxon>
        <taxon>Apocrita</taxon>
        <taxon>Aculeata</taxon>
        <taxon>Formicoidea</taxon>
        <taxon>Formicidae</taxon>
        <taxon>Myrmicinae</taxon>
        <taxon>Cyphomyrmex</taxon>
    </lineage>
</organism>